<evidence type="ECO:0000313" key="12">
    <source>
        <dbReference type="Proteomes" id="UP000002812"/>
    </source>
</evidence>
<feature type="domain" description="ATP-grasp" evidence="9">
    <location>
        <begin position="121"/>
        <end position="321"/>
    </location>
</feature>
<evidence type="ECO:0000256" key="4">
    <source>
        <dbReference type="ARBA" id="ARBA00022840"/>
    </source>
</evidence>
<accession>I8ILF6</accession>
<dbReference type="HOGENOM" id="CLU_000395_3_3_1"/>
<evidence type="ECO:0000259" key="9">
    <source>
        <dbReference type="PROSITE" id="PS50975"/>
    </source>
</evidence>
<keyword evidence="5" id="KW-0092">Biotin</keyword>
<evidence type="ECO:0000256" key="6">
    <source>
        <dbReference type="PROSITE-ProRule" id="PRU00409"/>
    </source>
</evidence>
<dbReference type="SMART" id="SM00878">
    <property type="entry name" value="Biotin_carb_C"/>
    <property type="match status" value="1"/>
</dbReference>
<comment type="cofactor">
    <cofactor evidence="1">
        <name>biotin</name>
        <dbReference type="ChEBI" id="CHEBI:57586"/>
    </cofactor>
</comment>
<dbReference type="Proteomes" id="UP000002812">
    <property type="component" value="Unassembled WGS sequence"/>
</dbReference>
<dbReference type="PROSITE" id="PS50975">
    <property type="entry name" value="ATP_GRASP"/>
    <property type="match status" value="1"/>
</dbReference>
<dbReference type="InterPro" id="IPR050856">
    <property type="entry name" value="Biotin_carboxylase_complex"/>
</dbReference>
<evidence type="ECO:0000256" key="5">
    <source>
        <dbReference type="ARBA" id="ARBA00023267"/>
    </source>
</evidence>
<dbReference type="InterPro" id="IPR016185">
    <property type="entry name" value="PreATP-grasp_dom_sf"/>
</dbReference>
<dbReference type="Gene3D" id="3.30.470.20">
    <property type="entry name" value="ATP-grasp fold, B domain"/>
    <property type="match status" value="1"/>
</dbReference>
<reference evidence="12" key="2">
    <citation type="submission" date="2012-06" db="EMBL/GenBank/DDBJ databases">
        <title>Comparative genomic analyses of Aspergillus oryzae 3.042 and A. oryzae RIB40 for soy-sauce fermentation.</title>
        <authorList>
            <person name="Zhao G."/>
            <person name="Hou L."/>
            <person name="Wang C."/>
            <person name="Cao X."/>
        </authorList>
    </citation>
    <scope>NUCLEOTIDE SEQUENCE [LARGE SCALE GENOMIC DNA]</scope>
    <source>
        <strain evidence="12">3.042</strain>
    </source>
</reference>
<dbReference type="PROSITE" id="PS50979">
    <property type="entry name" value="BC"/>
    <property type="match status" value="1"/>
</dbReference>
<gene>
    <name evidence="11" type="ORF">Ao3042_03645</name>
</gene>
<dbReference type="InterPro" id="IPR011761">
    <property type="entry name" value="ATP-grasp"/>
</dbReference>
<reference evidence="11 12" key="1">
    <citation type="journal article" date="2012" name="Eukaryot. Cell">
        <title>Draft genome sequence of Aspergillus oryzae strain 3.042.</title>
        <authorList>
            <person name="Zhao G."/>
            <person name="Yao Y."/>
            <person name="Qi W."/>
            <person name="Wang C."/>
            <person name="Hou L."/>
            <person name="Zeng B."/>
            <person name="Cao X."/>
        </authorList>
    </citation>
    <scope>NUCLEOTIDE SEQUENCE [LARGE SCALE GENOMIC DNA]</scope>
    <source>
        <strain evidence="11 12">3.042</strain>
    </source>
</reference>
<dbReference type="Gene3D" id="2.40.50.100">
    <property type="match status" value="1"/>
</dbReference>
<evidence type="ECO:0000259" key="10">
    <source>
        <dbReference type="PROSITE" id="PS50979"/>
    </source>
</evidence>
<dbReference type="InterPro" id="IPR011764">
    <property type="entry name" value="Biotin_carboxylation_dom"/>
</dbReference>
<dbReference type="OrthoDB" id="196847at2759"/>
<evidence type="ECO:0000256" key="2">
    <source>
        <dbReference type="ARBA" id="ARBA00022598"/>
    </source>
</evidence>
<dbReference type="PANTHER" id="PTHR18866">
    <property type="entry name" value="CARBOXYLASE:PYRUVATE/ACETYL-COA/PROPIONYL-COA CARBOXYLASE"/>
    <property type="match status" value="1"/>
</dbReference>
<organism evidence="11 12">
    <name type="scientific">Aspergillus oryzae (strain 3.042)</name>
    <name type="common">Yellow koji mold</name>
    <dbReference type="NCBI Taxonomy" id="1160506"/>
    <lineage>
        <taxon>Eukaryota</taxon>
        <taxon>Fungi</taxon>
        <taxon>Dikarya</taxon>
        <taxon>Ascomycota</taxon>
        <taxon>Pezizomycotina</taxon>
        <taxon>Eurotiomycetes</taxon>
        <taxon>Eurotiomycetidae</taxon>
        <taxon>Eurotiales</taxon>
        <taxon>Aspergillaceae</taxon>
        <taxon>Aspergillus</taxon>
        <taxon>Aspergillus subgen. Circumdati</taxon>
    </lineage>
</organism>
<keyword evidence="4 6" id="KW-0067">ATP-binding</keyword>
<evidence type="ECO:0000256" key="3">
    <source>
        <dbReference type="ARBA" id="ARBA00022741"/>
    </source>
</evidence>
<dbReference type="Pfam" id="PF02786">
    <property type="entry name" value="CPSase_L_D2"/>
    <property type="match status" value="1"/>
</dbReference>
<dbReference type="Pfam" id="PF02785">
    <property type="entry name" value="Biotin_carb_C"/>
    <property type="match status" value="1"/>
</dbReference>
<protein>
    <submittedName>
        <fullName evidence="11">3-Methylcrotonyl-CoA carboxylase, biotin-containing subunit</fullName>
    </submittedName>
</protein>
<dbReference type="SUPFAM" id="SSF52440">
    <property type="entry name" value="PreATP-grasp domain"/>
    <property type="match status" value="1"/>
</dbReference>
<dbReference type="InterPro" id="IPR005479">
    <property type="entry name" value="CPAse_ATP-bd"/>
</dbReference>
<dbReference type="InterPro" id="IPR005481">
    <property type="entry name" value="BC-like_N"/>
</dbReference>
<dbReference type="InterPro" id="IPR011054">
    <property type="entry name" value="Rudment_hybrid_motif"/>
</dbReference>
<evidence type="ECO:0000259" key="8">
    <source>
        <dbReference type="PROSITE" id="PS50968"/>
    </source>
</evidence>
<name>I8ILF6_ASPO3</name>
<dbReference type="FunFam" id="3.40.50.20:FF:000010">
    <property type="entry name" value="Propionyl-CoA carboxylase subunit alpha"/>
    <property type="match status" value="1"/>
</dbReference>
<dbReference type="CDD" id="cd06850">
    <property type="entry name" value="biotinyl_domain"/>
    <property type="match status" value="1"/>
</dbReference>
<feature type="domain" description="Lipoyl-binding" evidence="8">
    <location>
        <begin position="602"/>
        <end position="682"/>
    </location>
</feature>
<dbReference type="PROSITE" id="PS50968">
    <property type="entry name" value="BIOTINYL_LIPOYL"/>
    <property type="match status" value="1"/>
</dbReference>
<evidence type="ECO:0000256" key="7">
    <source>
        <dbReference type="SAM" id="Coils"/>
    </source>
</evidence>
<feature type="coiled-coil region" evidence="7">
    <location>
        <begin position="548"/>
        <end position="582"/>
    </location>
</feature>
<comment type="caution">
    <text evidence="11">The sequence shown here is derived from an EMBL/GenBank/DDBJ whole genome shotgun (WGS) entry which is preliminary data.</text>
</comment>
<keyword evidence="7" id="KW-0175">Coiled coil</keyword>
<keyword evidence="3 6" id="KW-0547">Nucleotide-binding</keyword>
<dbReference type="SUPFAM" id="SSF51230">
    <property type="entry name" value="Single hybrid motif"/>
    <property type="match status" value="1"/>
</dbReference>
<feature type="domain" description="Biotin carboxylation" evidence="10">
    <location>
        <begin position="3"/>
        <end position="459"/>
    </location>
</feature>
<dbReference type="InterPro" id="IPR011053">
    <property type="entry name" value="Single_hybrid_motif"/>
</dbReference>
<dbReference type="PANTHER" id="PTHR18866:SF128">
    <property type="entry name" value="UREA AMIDOLYASE"/>
    <property type="match status" value="1"/>
</dbReference>
<dbReference type="SUPFAM" id="SSF51246">
    <property type="entry name" value="Rudiment single hybrid motif"/>
    <property type="match status" value="1"/>
</dbReference>
<dbReference type="PROSITE" id="PS00867">
    <property type="entry name" value="CPSASE_2"/>
    <property type="match status" value="1"/>
</dbReference>
<dbReference type="PROSITE" id="PS00866">
    <property type="entry name" value="CPSASE_1"/>
    <property type="match status" value="1"/>
</dbReference>
<dbReference type="GO" id="GO:0005524">
    <property type="term" value="F:ATP binding"/>
    <property type="evidence" value="ECO:0007669"/>
    <property type="project" value="UniProtKB-UniRule"/>
</dbReference>
<evidence type="ECO:0000313" key="11">
    <source>
        <dbReference type="EMBL" id="EIT79911.1"/>
    </source>
</evidence>
<sequence length="684" mass="75254">MESLKTLLVANRGEIAVRILKTAKKLNLRTIALYTEPDAASAHVQLADEAFLLDGPPSKAYIDGDQIIKLAKRNHVDAIIPGYGFLSENADFARAIAKAGMVFAGPSPECIEAFGLKHTARDLATKAGVPIVPGSTGLVTSEEDAVKVAKDLGFPVMLKATAGGGGMGLLTCSSEDEVRESFATVRSRGEALFKNAGLFIERYYPSSHHIEVQVFGNGDGKAIAIGERECSIQRRHQKIIEECPSPFVTRNPGLRESLGDAAVRLAESIKYGSAGTIEYLVDDETGAFFFLEMNTRLQVEHGITELCYGVDLVELMLKQADAQLSGTKGLEVAFLTGITVDAPSGAAIEARVYAENPTKDFAPCPGTLQSVEWKELPGSRIDTWVYRGIKVSANYDPLLAKVMLHSPSRTQAIEGMRTILTQSRICGPPTNLEFLAEILTDERFVTGNTLTRFLDDFQWKLVTALKKVLNEGNGDITFSNKLISMIGCGNCVDILGSKKGYTPDRPWLFEEFDQITFYRVSEEEYEKELALFNSGRYEYQWEEVIFDMAEHNKLLHDTKEEVAAIRARQRKAQDEMDKLEAELLEHWAKEKAEKGVPVDAIENLLKDPQILPIEAPLNANIWKVEVKQGDKLDEGQIVVILEAMKLEIAVRTELHAAGATVEKVLVQPGDSIEAGKPLILVRNA</sequence>
<dbReference type="AlphaFoldDB" id="I8ILF6"/>
<dbReference type="EMBL" id="AKHY01000121">
    <property type="protein sequence ID" value="EIT79911.1"/>
    <property type="molecule type" value="Genomic_DNA"/>
</dbReference>
<dbReference type="InterPro" id="IPR000089">
    <property type="entry name" value="Biotin_lipoyl"/>
</dbReference>
<dbReference type="InterPro" id="IPR005482">
    <property type="entry name" value="Biotin_COase_C"/>
</dbReference>
<evidence type="ECO:0000256" key="1">
    <source>
        <dbReference type="ARBA" id="ARBA00001953"/>
    </source>
</evidence>
<keyword evidence="2" id="KW-0436">Ligase</keyword>
<dbReference type="Pfam" id="PF00289">
    <property type="entry name" value="Biotin_carb_N"/>
    <property type="match status" value="1"/>
</dbReference>
<proteinExistence type="predicted"/>
<dbReference type="GO" id="GO:0046872">
    <property type="term" value="F:metal ion binding"/>
    <property type="evidence" value="ECO:0007669"/>
    <property type="project" value="InterPro"/>
</dbReference>
<dbReference type="Pfam" id="PF00364">
    <property type="entry name" value="Biotin_lipoyl"/>
    <property type="match status" value="1"/>
</dbReference>
<dbReference type="SUPFAM" id="SSF56059">
    <property type="entry name" value="Glutathione synthetase ATP-binding domain-like"/>
    <property type="match status" value="1"/>
</dbReference>
<dbReference type="GO" id="GO:0016874">
    <property type="term" value="F:ligase activity"/>
    <property type="evidence" value="ECO:0007669"/>
    <property type="project" value="UniProtKB-KW"/>
</dbReference>